<dbReference type="AlphaFoldDB" id="A0A0A9E2C0"/>
<accession>A0A0A9E2C0</accession>
<evidence type="ECO:0000313" key="1">
    <source>
        <dbReference type="EMBL" id="JAD94191.1"/>
    </source>
</evidence>
<reference evidence="1" key="2">
    <citation type="journal article" date="2015" name="Data Brief">
        <title>Shoot transcriptome of the giant reed, Arundo donax.</title>
        <authorList>
            <person name="Barrero R.A."/>
            <person name="Guerrero F.D."/>
            <person name="Moolhuijzen P."/>
            <person name="Goolsby J.A."/>
            <person name="Tidwell J."/>
            <person name="Bellgard S.E."/>
            <person name="Bellgard M.I."/>
        </authorList>
    </citation>
    <scope>NUCLEOTIDE SEQUENCE</scope>
    <source>
        <tissue evidence="1">Shoot tissue taken approximately 20 cm above the soil surface</tissue>
    </source>
</reference>
<organism evidence="1">
    <name type="scientific">Arundo donax</name>
    <name type="common">Giant reed</name>
    <name type="synonym">Donax arundinaceus</name>
    <dbReference type="NCBI Taxonomy" id="35708"/>
    <lineage>
        <taxon>Eukaryota</taxon>
        <taxon>Viridiplantae</taxon>
        <taxon>Streptophyta</taxon>
        <taxon>Embryophyta</taxon>
        <taxon>Tracheophyta</taxon>
        <taxon>Spermatophyta</taxon>
        <taxon>Magnoliopsida</taxon>
        <taxon>Liliopsida</taxon>
        <taxon>Poales</taxon>
        <taxon>Poaceae</taxon>
        <taxon>PACMAD clade</taxon>
        <taxon>Arundinoideae</taxon>
        <taxon>Arundineae</taxon>
        <taxon>Arundo</taxon>
    </lineage>
</organism>
<dbReference type="EMBL" id="GBRH01203704">
    <property type="protein sequence ID" value="JAD94191.1"/>
    <property type="molecule type" value="Transcribed_RNA"/>
</dbReference>
<name>A0A0A9E2C0_ARUDO</name>
<sequence>MQFSKFCAKASMLSFIVGISPSS</sequence>
<reference evidence="1" key="1">
    <citation type="submission" date="2014-09" db="EMBL/GenBank/DDBJ databases">
        <authorList>
            <person name="Magalhaes I.L.F."/>
            <person name="Oliveira U."/>
            <person name="Santos F.R."/>
            <person name="Vidigal T.H.D.A."/>
            <person name="Brescovit A.D."/>
            <person name="Santos A.J."/>
        </authorList>
    </citation>
    <scope>NUCLEOTIDE SEQUENCE</scope>
    <source>
        <tissue evidence="1">Shoot tissue taken approximately 20 cm above the soil surface</tissue>
    </source>
</reference>
<proteinExistence type="predicted"/>
<protein>
    <submittedName>
        <fullName evidence="1">Uncharacterized protein</fullName>
    </submittedName>
</protein>